<dbReference type="Pfam" id="PF13630">
    <property type="entry name" value="SdpI"/>
    <property type="match status" value="1"/>
</dbReference>
<reference evidence="2 3" key="1">
    <citation type="submission" date="2013-12" db="EMBL/GenBank/DDBJ databases">
        <title>Draft genome sequence of Caloranaerobacter sp. H53214.</title>
        <authorList>
            <person name="Jiang L.J."/>
            <person name="Shao Z.Z."/>
            <person name="Long M.N."/>
        </authorList>
    </citation>
    <scope>NUCLEOTIDE SEQUENCE [LARGE SCALE GENOMIC DNA]</scope>
    <source>
        <strain evidence="2 3">H53214</strain>
    </source>
</reference>
<dbReference type="EMBL" id="AZTB01000030">
    <property type="protein sequence ID" value="KGG80340.1"/>
    <property type="molecule type" value="Genomic_DNA"/>
</dbReference>
<keyword evidence="1" id="KW-0472">Membrane</keyword>
<evidence type="ECO:0000313" key="3">
    <source>
        <dbReference type="Proteomes" id="UP000029622"/>
    </source>
</evidence>
<dbReference type="InterPro" id="IPR025962">
    <property type="entry name" value="SdpI/YhfL"/>
</dbReference>
<dbReference type="Proteomes" id="UP000029622">
    <property type="component" value="Unassembled WGS sequence"/>
</dbReference>
<name>A0A096BGL5_9FIRM</name>
<feature type="transmembrane region" description="Helical" evidence="1">
    <location>
        <begin position="6"/>
        <end position="23"/>
    </location>
</feature>
<keyword evidence="1" id="KW-0812">Transmembrane</keyword>
<organism evidence="2 3">
    <name type="scientific">Caloranaerobacter azorensis H53214</name>
    <dbReference type="NCBI Taxonomy" id="1156417"/>
    <lineage>
        <taxon>Bacteria</taxon>
        <taxon>Bacillati</taxon>
        <taxon>Bacillota</taxon>
        <taxon>Tissierellia</taxon>
        <taxon>Tissierellales</taxon>
        <taxon>Thermohalobacteraceae</taxon>
        <taxon>Caloranaerobacter</taxon>
    </lineage>
</organism>
<evidence type="ECO:0000313" key="2">
    <source>
        <dbReference type="EMBL" id="KGG80340.1"/>
    </source>
</evidence>
<accession>A0A096BGL5</accession>
<dbReference type="STRING" id="1156417.Y919_06965"/>
<proteinExistence type="predicted"/>
<evidence type="ECO:0008006" key="4">
    <source>
        <dbReference type="Google" id="ProtNLM"/>
    </source>
</evidence>
<comment type="caution">
    <text evidence="2">The sequence shown here is derived from an EMBL/GenBank/DDBJ whole genome shotgun (WGS) entry which is preliminary data.</text>
</comment>
<evidence type="ECO:0000256" key="1">
    <source>
        <dbReference type="SAM" id="Phobius"/>
    </source>
</evidence>
<feature type="transmembrane region" description="Helical" evidence="1">
    <location>
        <begin position="52"/>
        <end position="72"/>
    </location>
</feature>
<sequence>MTLFFNIITGVSMFIVGIILKIFPPKKINFISGYRTYLSMKNKETWEEGNRYSAKMLIVLGVISTIISFVIYKTVNPKISAIISTIVSLVLIILAIPLTELHLKKLFDKDGNRKV</sequence>
<feature type="transmembrane region" description="Helical" evidence="1">
    <location>
        <begin position="78"/>
        <end position="99"/>
    </location>
</feature>
<gene>
    <name evidence="2" type="ORF">Y919_06965</name>
</gene>
<dbReference type="RefSeq" id="WP_035163525.1">
    <property type="nucleotide sequence ID" value="NZ_AZTB01000030.1"/>
</dbReference>
<keyword evidence="1" id="KW-1133">Transmembrane helix</keyword>
<protein>
    <recommendedName>
        <fullName evidence="4">SdpI/YhfL protein family</fullName>
    </recommendedName>
</protein>
<dbReference type="AlphaFoldDB" id="A0A096BGL5"/>